<feature type="region of interest" description="Disordered" evidence="1">
    <location>
        <begin position="440"/>
        <end position="487"/>
    </location>
</feature>
<feature type="compositionally biased region" description="Pro residues" evidence="1">
    <location>
        <begin position="51"/>
        <end position="61"/>
    </location>
</feature>
<dbReference type="Proteomes" id="UP000799779">
    <property type="component" value="Unassembled WGS sequence"/>
</dbReference>
<organism evidence="2 3">
    <name type="scientific">Amniculicola lignicola CBS 123094</name>
    <dbReference type="NCBI Taxonomy" id="1392246"/>
    <lineage>
        <taxon>Eukaryota</taxon>
        <taxon>Fungi</taxon>
        <taxon>Dikarya</taxon>
        <taxon>Ascomycota</taxon>
        <taxon>Pezizomycotina</taxon>
        <taxon>Dothideomycetes</taxon>
        <taxon>Pleosporomycetidae</taxon>
        <taxon>Pleosporales</taxon>
        <taxon>Amniculicolaceae</taxon>
        <taxon>Amniculicola</taxon>
    </lineage>
</organism>
<reference evidence="2" key="1">
    <citation type="journal article" date="2020" name="Stud. Mycol.">
        <title>101 Dothideomycetes genomes: a test case for predicting lifestyles and emergence of pathogens.</title>
        <authorList>
            <person name="Haridas S."/>
            <person name="Albert R."/>
            <person name="Binder M."/>
            <person name="Bloem J."/>
            <person name="Labutti K."/>
            <person name="Salamov A."/>
            <person name="Andreopoulos B."/>
            <person name="Baker S."/>
            <person name="Barry K."/>
            <person name="Bills G."/>
            <person name="Bluhm B."/>
            <person name="Cannon C."/>
            <person name="Castanera R."/>
            <person name="Culley D."/>
            <person name="Daum C."/>
            <person name="Ezra D."/>
            <person name="Gonzalez J."/>
            <person name="Henrissat B."/>
            <person name="Kuo A."/>
            <person name="Liang C."/>
            <person name="Lipzen A."/>
            <person name="Lutzoni F."/>
            <person name="Magnuson J."/>
            <person name="Mondo S."/>
            <person name="Nolan M."/>
            <person name="Ohm R."/>
            <person name="Pangilinan J."/>
            <person name="Park H.-J."/>
            <person name="Ramirez L."/>
            <person name="Alfaro M."/>
            <person name="Sun H."/>
            <person name="Tritt A."/>
            <person name="Yoshinaga Y."/>
            <person name="Zwiers L.-H."/>
            <person name="Turgeon B."/>
            <person name="Goodwin S."/>
            <person name="Spatafora J."/>
            <person name="Crous P."/>
            <person name="Grigoriev I."/>
        </authorList>
    </citation>
    <scope>NUCLEOTIDE SEQUENCE</scope>
    <source>
        <strain evidence="2">CBS 123094</strain>
    </source>
</reference>
<name>A0A6A5X294_9PLEO</name>
<protein>
    <submittedName>
        <fullName evidence="2">Uncharacterized protein</fullName>
    </submittedName>
</protein>
<evidence type="ECO:0000313" key="3">
    <source>
        <dbReference type="Proteomes" id="UP000799779"/>
    </source>
</evidence>
<feature type="compositionally biased region" description="Acidic residues" evidence="1">
    <location>
        <begin position="468"/>
        <end position="478"/>
    </location>
</feature>
<evidence type="ECO:0000313" key="2">
    <source>
        <dbReference type="EMBL" id="KAF2005106.1"/>
    </source>
</evidence>
<feature type="region of interest" description="Disordered" evidence="1">
    <location>
        <begin position="1"/>
        <end position="82"/>
    </location>
</feature>
<dbReference type="EMBL" id="ML977564">
    <property type="protein sequence ID" value="KAF2005106.1"/>
    <property type="molecule type" value="Genomic_DNA"/>
</dbReference>
<sequence>MSNNDLLGSPELPPSSQLASAPQDIAMADDEAPTATRATVPNKKRKYRTPTPSPTPSPPSATPLVDLENRSTTASVTRENLDGGDLHDVTILGVPSSTDNQDTPAAAGSLWSMFKSGPSARIVEKIELNNCGDVFVQIRTRHVKYQSQAKDTFPIIEVRCSLNTIRDLVSNSIHTVSRFKWLDMFPDHRGGKRTVLMPAEDDEFALLFVLRIAHGNQANIPQVLKFKHALKLAVLCHKYGIGGETRNALIQRIQPLLEYDELTERVNILKEQDGEVSDADKDLLESAETRWFTKEGKEEWLFVASTFGFAHSFKLLLDHLVRTCKLVLNQELYTVSGPLRGRFPTEALKYIAAMRKHLLDKLLTVTYDYIKSFIKDGADASSSDRGGLTTNRKYRNAVHMCGTFVIHLAKEGLGPQQPSVDSRKVQRFSVSKLERHLKMIEGPAESDDEVKEGDSGIPGVQRATEPVMNDDDEDDEEQISSWYGSTNDGKVFQKHSGKIKLLIINTDDESIASGSDRARMYWHQSINQVLNDQDGLPKHFAVYLAQQAKN</sequence>
<gene>
    <name evidence="2" type="ORF">P154DRAFT_353124</name>
</gene>
<keyword evidence="3" id="KW-1185">Reference proteome</keyword>
<evidence type="ECO:0000256" key="1">
    <source>
        <dbReference type="SAM" id="MobiDB-lite"/>
    </source>
</evidence>
<proteinExistence type="predicted"/>
<dbReference type="OrthoDB" id="5275938at2759"/>
<accession>A0A6A5X294</accession>
<dbReference type="AlphaFoldDB" id="A0A6A5X294"/>